<protein>
    <submittedName>
        <fullName evidence="9">L-fuculokinase</fullName>
    </submittedName>
</protein>
<evidence type="ECO:0000256" key="4">
    <source>
        <dbReference type="ARBA" id="ARBA00022777"/>
    </source>
</evidence>
<dbReference type="InterPro" id="IPR018484">
    <property type="entry name" value="FGGY_N"/>
</dbReference>
<evidence type="ECO:0000313" key="10">
    <source>
        <dbReference type="Proteomes" id="UP000190285"/>
    </source>
</evidence>
<dbReference type="Gene3D" id="3.30.420.40">
    <property type="match status" value="2"/>
</dbReference>
<keyword evidence="4 9" id="KW-0418">Kinase</keyword>
<keyword evidence="5" id="KW-0067">ATP-binding</keyword>
<reference evidence="10" key="1">
    <citation type="submission" date="2017-02" db="EMBL/GenBank/DDBJ databases">
        <authorList>
            <person name="Varghese N."/>
            <person name="Submissions S."/>
        </authorList>
    </citation>
    <scope>NUCLEOTIDE SEQUENCE [LARGE SCALE GENOMIC DNA]</scope>
    <source>
        <strain evidence="10">M1</strain>
    </source>
</reference>
<dbReference type="Proteomes" id="UP000190285">
    <property type="component" value="Unassembled WGS sequence"/>
</dbReference>
<dbReference type="InterPro" id="IPR013449">
    <property type="entry name" value="Rhamnulokinase"/>
</dbReference>
<dbReference type="InterPro" id="IPR043129">
    <property type="entry name" value="ATPase_NBD"/>
</dbReference>
<comment type="similarity">
    <text evidence="1">Belongs to the FGGY kinase family.</text>
</comment>
<evidence type="ECO:0000256" key="1">
    <source>
        <dbReference type="ARBA" id="ARBA00009156"/>
    </source>
</evidence>
<dbReference type="SUPFAM" id="SSF53067">
    <property type="entry name" value="Actin-like ATPase domain"/>
    <property type="match status" value="2"/>
</dbReference>
<evidence type="ECO:0000259" key="8">
    <source>
        <dbReference type="Pfam" id="PF02782"/>
    </source>
</evidence>
<name>A0A1T5LT68_9FIRM</name>
<evidence type="ECO:0000256" key="2">
    <source>
        <dbReference type="ARBA" id="ARBA00022679"/>
    </source>
</evidence>
<dbReference type="GO" id="GO:0019301">
    <property type="term" value="P:rhamnose catabolic process"/>
    <property type="evidence" value="ECO:0007669"/>
    <property type="project" value="InterPro"/>
</dbReference>
<dbReference type="EMBL" id="FUZT01000008">
    <property type="protein sequence ID" value="SKC79173.1"/>
    <property type="molecule type" value="Genomic_DNA"/>
</dbReference>
<keyword evidence="10" id="KW-1185">Reference proteome</keyword>
<organism evidence="9 10">
    <name type="scientific">Maledivibacter halophilus</name>
    <dbReference type="NCBI Taxonomy" id="36842"/>
    <lineage>
        <taxon>Bacteria</taxon>
        <taxon>Bacillati</taxon>
        <taxon>Bacillota</taxon>
        <taxon>Clostridia</taxon>
        <taxon>Peptostreptococcales</taxon>
        <taxon>Caminicellaceae</taxon>
        <taxon>Maledivibacter</taxon>
    </lineage>
</organism>
<dbReference type="AlphaFoldDB" id="A0A1T5LT68"/>
<dbReference type="Pfam" id="PF02782">
    <property type="entry name" value="FGGY_C"/>
    <property type="match status" value="1"/>
</dbReference>
<proteinExistence type="inferred from homology"/>
<gene>
    <name evidence="9" type="ORF">SAMN02194393_03263</name>
</gene>
<feature type="domain" description="Carbohydrate kinase FGGY N-terminal" evidence="7">
    <location>
        <begin position="4"/>
        <end position="240"/>
    </location>
</feature>
<dbReference type="Pfam" id="PF00370">
    <property type="entry name" value="FGGY_N"/>
    <property type="match status" value="1"/>
</dbReference>
<evidence type="ECO:0000256" key="3">
    <source>
        <dbReference type="ARBA" id="ARBA00022741"/>
    </source>
</evidence>
<evidence type="ECO:0000259" key="7">
    <source>
        <dbReference type="Pfam" id="PF00370"/>
    </source>
</evidence>
<accession>A0A1T5LT68</accession>
<evidence type="ECO:0000256" key="5">
    <source>
        <dbReference type="ARBA" id="ARBA00022840"/>
    </source>
</evidence>
<keyword evidence="2" id="KW-0808">Transferase</keyword>
<keyword evidence="3" id="KW-0547">Nucleotide-binding</keyword>
<dbReference type="CDD" id="cd07771">
    <property type="entry name" value="ASKHA_NBD_FGGY_RhaB-like"/>
    <property type="match status" value="1"/>
</dbReference>
<dbReference type="PANTHER" id="PTHR43095">
    <property type="entry name" value="SUGAR KINASE"/>
    <property type="match status" value="1"/>
</dbReference>
<evidence type="ECO:0000313" key="9">
    <source>
        <dbReference type="EMBL" id="SKC79173.1"/>
    </source>
</evidence>
<dbReference type="GO" id="GO:0005524">
    <property type="term" value="F:ATP binding"/>
    <property type="evidence" value="ECO:0007669"/>
    <property type="project" value="UniProtKB-KW"/>
</dbReference>
<dbReference type="InterPro" id="IPR018485">
    <property type="entry name" value="FGGY_C"/>
</dbReference>
<dbReference type="GO" id="GO:0008993">
    <property type="term" value="F:rhamnulokinase activity"/>
    <property type="evidence" value="ECO:0007669"/>
    <property type="project" value="InterPro"/>
</dbReference>
<feature type="domain" description="Carbohydrate kinase FGGY C-terminal" evidence="8">
    <location>
        <begin position="254"/>
        <end position="442"/>
    </location>
</feature>
<dbReference type="InterPro" id="IPR050406">
    <property type="entry name" value="FGGY_Carb_Kinase"/>
</dbReference>
<evidence type="ECO:0000256" key="6">
    <source>
        <dbReference type="ARBA" id="ARBA00023308"/>
    </source>
</evidence>
<dbReference type="RefSeq" id="WP_170917459.1">
    <property type="nucleotide sequence ID" value="NZ_FUZT01000008.1"/>
</dbReference>
<sequence>MKKVLAIDMGATSGKGIVGYVQDDKIILNEVMRFYHNIKEINGRLFWDWEKIICEIIRLIKKLDSHDFVSIGIDTWGVDFGILDGEGNLIEFPLSYRDPMNENTFKELLKRFSKEDIYMLTGNQVMEINTLFQIESIKENNYDLFKQIDKIVLMPDLINYYLTGNIFAEKTMASTTQLFDMVNKKWNYDLIEKLKYPKKLFPEIIDNCRTIGNTKNSLIDELKDKDIDVISVASHDTASAVSITKAFFNDETMFLSSGTWSLLGVCTEEPIINKFAFENDLTNECGFSDKNLFLKNITGLWLIERVIKELEHRKKYTYEEINRLVMDSPHFSCTFDIDQVPTSLGGSIVNFIMDYAEKTNQSIPDNDGIIFRSIYESLVFKYYETVLSIEECLSREFKEIQVISGGSKSNIMCQMLADITNKIILAGPSEATALGNIVIQLIKDKQILNMEEAFNMIKNSFENKTYYPKNHNKWQRAYQKYLRLIEKKE</sequence>
<dbReference type="STRING" id="36842.SAMN02194393_03263"/>
<keyword evidence="6" id="KW-0684">Rhamnose metabolism</keyword>